<evidence type="ECO:0000313" key="2">
    <source>
        <dbReference type="EMBL" id="QTA84736.1"/>
    </source>
</evidence>
<dbReference type="SUPFAM" id="SSF55831">
    <property type="entry name" value="Thymidylate synthase/dCMP hydroxymethylase"/>
    <property type="match status" value="1"/>
</dbReference>
<dbReference type="InterPro" id="IPR025595">
    <property type="entry name" value="PterinBD-DUF4346"/>
</dbReference>
<gene>
    <name evidence="2" type="ORF">dnm_007360</name>
</gene>
<dbReference type="InterPro" id="IPR036926">
    <property type="entry name" value="Thymidate_synth/dCMP_Mease_sf"/>
</dbReference>
<dbReference type="Gene3D" id="3.30.572.10">
    <property type="entry name" value="Thymidylate synthase/dCMP hydroxymethylase domain"/>
    <property type="match status" value="1"/>
</dbReference>
<organism evidence="2 3">
    <name type="scientific">Desulfonema magnum</name>
    <dbReference type="NCBI Taxonomy" id="45655"/>
    <lineage>
        <taxon>Bacteria</taxon>
        <taxon>Pseudomonadati</taxon>
        <taxon>Thermodesulfobacteriota</taxon>
        <taxon>Desulfobacteria</taxon>
        <taxon>Desulfobacterales</taxon>
        <taxon>Desulfococcaceae</taxon>
        <taxon>Desulfonema</taxon>
    </lineage>
</organism>
<dbReference type="AlphaFoldDB" id="A0A975BG01"/>
<dbReference type="KEGG" id="dmm:dnm_007360"/>
<dbReference type="RefSeq" id="WP_207681092.1">
    <property type="nucleotide sequence ID" value="NZ_CP061800.1"/>
</dbReference>
<keyword evidence="3" id="KW-1185">Reference proteome</keyword>
<dbReference type="EMBL" id="CP061800">
    <property type="protein sequence ID" value="QTA84736.1"/>
    <property type="molecule type" value="Genomic_DNA"/>
</dbReference>
<dbReference type="Proteomes" id="UP000663722">
    <property type="component" value="Chromosome"/>
</dbReference>
<evidence type="ECO:0000259" key="1">
    <source>
        <dbReference type="Pfam" id="PF14251"/>
    </source>
</evidence>
<feature type="domain" description="DUF4346" evidence="1">
    <location>
        <begin position="415"/>
        <end position="491"/>
    </location>
</feature>
<dbReference type="Pfam" id="PF14251">
    <property type="entry name" value="PterinBD-DUF4346"/>
    <property type="match status" value="1"/>
</dbReference>
<evidence type="ECO:0000313" key="3">
    <source>
        <dbReference type="Proteomes" id="UP000663722"/>
    </source>
</evidence>
<dbReference type="GO" id="GO:0016740">
    <property type="term" value="F:transferase activity"/>
    <property type="evidence" value="ECO:0007669"/>
    <property type="project" value="UniProtKB-KW"/>
</dbReference>
<name>A0A975BG01_9BACT</name>
<reference evidence="2" key="1">
    <citation type="journal article" date="2021" name="Microb. Physiol.">
        <title>Proteogenomic Insights into the Physiology of Marine, Sulfate-Reducing, Filamentous Desulfonema limicola and Desulfonema magnum.</title>
        <authorList>
            <person name="Schnaars V."/>
            <person name="Wohlbrand L."/>
            <person name="Scheve S."/>
            <person name="Hinrichs C."/>
            <person name="Reinhardt R."/>
            <person name="Rabus R."/>
        </authorList>
    </citation>
    <scope>NUCLEOTIDE SEQUENCE</scope>
    <source>
        <strain evidence="2">4be13</strain>
    </source>
</reference>
<proteinExistence type="predicted"/>
<protein>
    <submittedName>
        <fullName evidence="2">Thymidylate synthase domain-containing protein</fullName>
    </submittedName>
</protein>
<accession>A0A975BG01</accession>
<sequence>MIKFKPLFFKNKLYVVNPCATLGIITLWSETDFIVRRLRKAGADVDPETSKIAVVGNLHGQGFRYLLRNLLYNPQIDTLLVLGSDRSGSYGFLSNFFLKGTEPVESSVIYKGSSGNRDDVKAVRVIGTDYVMDNLVSRDLFLSIPDIIRIEGIEKPDSGAAEEAAALLENYTSGQRTGKRIFIEVPEVVVETYPSNLRAHTIVEKTPSKAWTYLVHRVFRFGKRVLLRKGERIELQNVKVVIEKPRFEEDSVIKDCGFDPGSFRKYQEEILCPELPSDSSYSYGHRIRAYFGTDALDIAAANLRHGPDDRNCYVSMWDNAADIEGDHRPCLVSLFFRKIDNNLHLTSTFRTHNTSDAWLENVYGLMAIQQYVCGKIGTRPGAITVISHSVSLDPQYLEKVKAIYDRAARTNAIRHDPNGYFLISADGDEIVVQHYHDADKIGEYRSKKPLKIQQMIYRDCAISDINHAIYIGRQLERAYHCIQEGVPYVQDH</sequence>